<evidence type="ECO:0000313" key="11">
    <source>
        <dbReference type="EMBL" id="CAH2353146.1"/>
    </source>
</evidence>
<dbReference type="SMART" id="SM00355">
    <property type="entry name" value="ZnF_C2H2"/>
    <property type="match status" value="3"/>
</dbReference>
<dbReference type="SMART" id="SM00451">
    <property type="entry name" value="ZnF_U1"/>
    <property type="match status" value="1"/>
</dbReference>
<comment type="caution">
    <text evidence="11">The sequence shown here is derived from an EMBL/GenBank/DDBJ whole genome shotgun (WGS) entry which is preliminary data.</text>
</comment>
<evidence type="ECO:0000259" key="10">
    <source>
        <dbReference type="PROSITE" id="PS00028"/>
    </source>
</evidence>
<feature type="region of interest" description="Disordered" evidence="9">
    <location>
        <begin position="89"/>
        <end position="196"/>
    </location>
</feature>
<dbReference type="GO" id="GO:0005737">
    <property type="term" value="C:cytoplasm"/>
    <property type="evidence" value="ECO:0007669"/>
    <property type="project" value="UniProtKB-SubCell"/>
</dbReference>
<keyword evidence="3" id="KW-0690">Ribosome biogenesis</keyword>
<feature type="compositionally biased region" description="Acidic residues" evidence="9">
    <location>
        <begin position="330"/>
        <end position="348"/>
    </location>
</feature>
<sequence length="455" mass="51932">MSDSASFMPHGSSPSTASFTCNTCGIRFPTAELQRQHMKTEWHRYNLKRRVAQLPAISSDTFADLVLSRQTLEQDKFADEDEYGFAINNRKTKSGMRQLTKKDLKRQQKRGRPSGISADFGERDPSLAPSVESVHSEFSEFSIGEDQHSIERKSTVYSEDETSSEYNFTDKSHTDLEFSDEESDEESDISDSESYDELKEEVTATTCFYCGSKHTEREENIRHMYQKHGLYIPERSYLVDPDGLLVFLGGVIMEDHECLSCGFLGKNLESIRQHMRSKGHCKVPYETKEEKAMLSEFYNFNIEQSSPKSGNGKKKAVAFDEGFEIIEGAETTEDGSGEEDSEGSEEYGDGNYSIVQIDPSGVELTLPTGSKIGHRSMTRYYRQNLALPRDLNESEKTVSISDRRFAPGLTSTEITKQEKFTRRVEQRSKNHFYRKDKKSQINFQPHFRDEMLGPM</sequence>
<dbReference type="SUPFAM" id="SSF57667">
    <property type="entry name" value="beta-beta-alpha zinc fingers"/>
    <property type="match status" value="1"/>
</dbReference>
<evidence type="ECO:0000256" key="9">
    <source>
        <dbReference type="SAM" id="MobiDB-lite"/>
    </source>
</evidence>
<evidence type="ECO:0000256" key="7">
    <source>
        <dbReference type="ARBA" id="ARBA00022833"/>
    </source>
</evidence>
<organism evidence="11 12">
    <name type="scientific">[Candida] railenensis</name>
    <dbReference type="NCBI Taxonomy" id="45579"/>
    <lineage>
        <taxon>Eukaryota</taxon>
        <taxon>Fungi</taxon>
        <taxon>Dikarya</taxon>
        <taxon>Ascomycota</taxon>
        <taxon>Saccharomycotina</taxon>
        <taxon>Pichiomycetes</taxon>
        <taxon>Debaryomycetaceae</taxon>
        <taxon>Kurtzmaniella</taxon>
    </lineage>
</organism>
<feature type="domain" description="C2H2-type" evidence="10">
    <location>
        <begin position="21"/>
        <end position="43"/>
    </location>
</feature>
<name>A0A9P0QRN2_9ASCO</name>
<dbReference type="AlphaFoldDB" id="A0A9P0QRN2"/>
<dbReference type="Proteomes" id="UP000837801">
    <property type="component" value="Unassembled WGS sequence"/>
</dbReference>
<evidence type="ECO:0000256" key="3">
    <source>
        <dbReference type="ARBA" id="ARBA00022517"/>
    </source>
</evidence>
<feature type="compositionally biased region" description="Basic and acidic residues" evidence="9">
    <location>
        <begin position="145"/>
        <end position="154"/>
    </location>
</feature>
<evidence type="ECO:0000313" key="12">
    <source>
        <dbReference type="Proteomes" id="UP000837801"/>
    </source>
</evidence>
<dbReference type="EMBL" id="CAKXYY010000009">
    <property type="protein sequence ID" value="CAH2353146.1"/>
    <property type="molecule type" value="Genomic_DNA"/>
</dbReference>
<evidence type="ECO:0000256" key="6">
    <source>
        <dbReference type="ARBA" id="ARBA00022771"/>
    </source>
</evidence>
<dbReference type="PROSITE" id="PS00028">
    <property type="entry name" value="ZINC_FINGER_C2H2_1"/>
    <property type="match status" value="1"/>
</dbReference>
<feature type="compositionally biased region" description="Acidic residues" evidence="9">
    <location>
        <begin position="177"/>
        <end position="195"/>
    </location>
</feature>
<evidence type="ECO:0000256" key="1">
    <source>
        <dbReference type="ARBA" id="ARBA00004496"/>
    </source>
</evidence>
<keyword evidence="6" id="KW-0863">Zinc-finger</keyword>
<evidence type="ECO:0000256" key="5">
    <source>
        <dbReference type="ARBA" id="ARBA00022737"/>
    </source>
</evidence>
<dbReference type="InterPro" id="IPR036236">
    <property type="entry name" value="Znf_C2H2_sf"/>
</dbReference>
<dbReference type="GO" id="GO:0042273">
    <property type="term" value="P:ribosomal large subunit biogenesis"/>
    <property type="evidence" value="ECO:0007669"/>
    <property type="project" value="TreeGrafter"/>
</dbReference>
<accession>A0A9P0QRN2</accession>
<keyword evidence="5" id="KW-0677">Repeat</keyword>
<gene>
    <name evidence="11" type="ORF">CLIB1423_09S03796</name>
</gene>
<protein>
    <submittedName>
        <fullName evidence="11">Cytoplasmic 60S subunit biogenesis factor Reh1p</fullName>
    </submittedName>
</protein>
<reference evidence="11" key="1">
    <citation type="submission" date="2022-03" db="EMBL/GenBank/DDBJ databases">
        <authorList>
            <person name="Legras J.-L."/>
            <person name="Devillers H."/>
            <person name="Grondin C."/>
        </authorList>
    </citation>
    <scope>NUCLEOTIDE SEQUENCE</scope>
    <source>
        <strain evidence="11">CLIB 1423</strain>
    </source>
</reference>
<dbReference type="InterPro" id="IPR041661">
    <property type="entry name" value="ZN622/Rei1/Reh1_Znf-C2H2"/>
</dbReference>
<comment type="subcellular location">
    <subcellularLocation>
        <location evidence="1">Cytoplasm</location>
    </subcellularLocation>
</comment>
<dbReference type="Pfam" id="PF12756">
    <property type="entry name" value="zf-C2H2_2"/>
    <property type="match status" value="1"/>
</dbReference>
<proteinExistence type="inferred from homology"/>
<dbReference type="GO" id="GO:0003676">
    <property type="term" value="F:nucleic acid binding"/>
    <property type="evidence" value="ECO:0007669"/>
    <property type="project" value="InterPro"/>
</dbReference>
<dbReference type="InterPro" id="IPR003604">
    <property type="entry name" value="Matrin/U1-like-C_Znf_C2H2"/>
</dbReference>
<dbReference type="PANTHER" id="PTHR13182:SF8">
    <property type="entry name" value="CYTOPLASMIC 60S SUBUNIT BIOGENESIS FACTOR ZNF622"/>
    <property type="match status" value="1"/>
</dbReference>
<dbReference type="GO" id="GO:0030687">
    <property type="term" value="C:preribosome, large subunit precursor"/>
    <property type="evidence" value="ECO:0007669"/>
    <property type="project" value="TreeGrafter"/>
</dbReference>
<evidence type="ECO:0000256" key="4">
    <source>
        <dbReference type="ARBA" id="ARBA00022723"/>
    </source>
</evidence>
<dbReference type="GO" id="GO:0008270">
    <property type="term" value="F:zinc ion binding"/>
    <property type="evidence" value="ECO:0007669"/>
    <property type="project" value="UniProtKB-KW"/>
</dbReference>
<keyword evidence="2" id="KW-0963">Cytoplasm</keyword>
<keyword evidence="12" id="KW-1185">Reference proteome</keyword>
<dbReference type="InterPro" id="IPR013087">
    <property type="entry name" value="Znf_C2H2_type"/>
</dbReference>
<dbReference type="OrthoDB" id="19329at2759"/>
<dbReference type="PANTHER" id="PTHR13182">
    <property type="entry name" value="ZINC FINGER PROTEIN 622"/>
    <property type="match status" value="1"/>
</dbReference>
<keyword evidence="4" id="KW-0479">Metal-binding</keyword>
<comment type="similarity">
    <text evidence="8">Belongs to the REI1 family.</text>
</comment>
<evidence type="ECO:0000256" key="2">
    <source>
        <dbReference type="ARBA" id="ARBA00022490"/>
    </source>
</evidence>
<evidence type="ECO:0000256" key="8">
    <source>
        <dbReference type="ARBA" id="ARBA00034126"/>
    </source>
</evidence>
<feature type="region of interest" description="Disordered" evidence="9">
    <location>
        <begin position="328"/>
        <end position="349"/>
    </location>
</feature>
<keyword evidence="7" id="KW-0862">Zinc</keyword>
<dbReference type="InterPro" id="IPR040025">
    <property type="entry name" value="Znf622/Rei1/Reh1"/>
</dbReference>